<dbReference type="EMBL" id="APNK01000008">
    <property type="protein sequence ID" value="KEZ77913.1"/>
    <property type="molecule type" value="Genomic_DNA"/>
</dbReference>
<dbReference type="Proteomes" id="UP000028302">
    <property type="component" value="Unassembled WGS sequence"/>
</dbReference>
<sequence length="611" mass="67852">MSCQCLTATLRSVAHLSPARWAEVNAALVAKIIGEFAHEGLFEPVALEGPPADETATACYEIAGDDPGVRYRFAARRFRLNHWDVEPASITREIDGVAQPLDAGALFIECRATLGLNDDMLALYLEEIASTRYSAAYKRATARHSAAELALADFQTIEAAMTEGHPAFVANNGRVGFSGDDFAAYAPEAAHPIRLIWVAAHVSRAHFATAGDRSVESHLAGELDSTTRQRFADQLVELGLDPADYHFMPVHPWQWQNKLVFAFADEIATRHLVHLGFAPNAYQAQQSIRTLFNHDVPTRCYVKTSLSILNMGFPRGLSPYYMAGTPAICDWLADLIDGDAYLRSTGFSILREVAAVGYRHPHFEAAVPKTDGANKMLSALWRESPVERLGEGERLMTMAALLHRDYDGNSLIGALIDASGLSIDDWLTAYLDAYMAPLLHCFYAHDLVFMPHGENLILVLREHTVDRVIMKDIAEEIAVMNPAADLPDDVQRIAVTVPDEIRTLSIFTDLFDLIFRYIAATLAVERDYSQSRFWARVADCITRYQAAHPEYADKFARDDLFAPDFSRSCLNRLQLANNRQMLDLADPTGNLQFVGRLDNPIAEVRRHAATA</sequence>
<evidence type="ECO:0000313" key="5">
    <source>
        <dbReference type="Proteomes" id="UP000028302"/>
    </source>
</evidence>
<dbReference type="Pfam" id="PF04183">
    <property type="entry name" value="IucA_IucC"/>
    <property type="match status" value="1"/>
</dbReference>
<dbReference type="STRING" id="1304275.C41B8_07697"/>
<dbReference type="eggNOG" id="COG4264">
    <property type="taxonomic scope" value="Bacteria"/>
</dbReference>
<feature type="domain" description="Aerobactin siderophore biosynthesis IucA/IucC N-terminal" evidence="2">
    <location>
        <begin position="153"/>
        <end position="403"/>
    </location>
</feature>
<dbReference type="Gene3D" id="6.10.250.3370">
    <property type="match status" value="1"/>
</dbReference>
<dbReference type="InterPro" id="IPR037455">
    <property type="entry name" value="LucA/IucC-like"/>
</dbReference>
<keyword evidence="5" id="KW-1185">Reference proteome</keyword>
<evidence type="ECO:0000259" key="3">
    <source>
        <dbReference type="Pfam" id="PF06276"/>
    </source>
</evidence>
<protein>
    <submittedName>
        <fullName evidence="4">IucA/IucC protein</fullName>
    </submittedName>
</protein>
<organism evidence="4 5">
    <name type="scientific">Salinisphaera hydrothermalis (strain C41B8)</name>
    <dbReference type="NCBI Taxonomy" id="1304275"/>
    <lineage>
        <taxon>Bacteria</taxon>
        <taxon>Pseudomonadati</taxon>
        <taxon>Pseudomonadota</taxon>
        <taxon>Gammaproteobacteria</taxon>
        <taxon>Salinisphaerales</taxon>
        <taxon>Salinisphaeraceae</taxon>
        <taxon>Salinisphaera</taxon>
    </lineage>
</organism>
<dbReference type="AlphaFoldDB" id="A0A084IMH9"/>
<dbReference type="Gene3D" id="3.30.310.280">
    <property type="match status" value="1"/>
</dbReference>
<dbReference type="Gene3D" id="1.10.510.40">
    <property type="match status" value="1"/>
</dbReference>
<evidence type="ECO:0000313" key="4">
    <source>
        <dbReference type="EMBL" id="KEZ77913.1"/>
    </source>
</evidence>
<evidence type="ECO:0000259" key="2">
    <source>
        <dbReference type="Pfam" id="PF04183"/>
    </source>
</evidence>
<dbReference type="GO" id="GO:0019290">
    <property type="term" value="P:siderophore biosynthetic process"/>
    <property type="evidence" value="ECO:0007669"/>
    <property type="project" value="InterPro"/>
</dbReference>
<dbReference type="GO" id="GO:0016881">
    <property type="term" value="F:acid-amino acid ligase activity"/>
    <property type="evidence" value="ECO:0007669"/>
    <property type="project" value="UniProtKB-ARBA"/>
</dbReference>
<accession>A0A084IMH9</accession>
<dbReference type="PANTHER" id="PTHR34384:SF6">
    <property type="entry name" value="STAPHYLOFERRIN B SYNTHASE"/>
    <property type="match status" value="1"/>
</dbReference>
<dbReference type="Pfam" id="PF06276">
    <property type="entry name" value="FhuF"/>
    <property type="match status" value="1"/>
</dbReference>
<gene>
    <name evidence="4" type="ORF">C41B8_07697</name>
</gene>
<dbReference type="PANTHER" id="PTHR34384">
    <property type="entry name" value="L-2,3-DIAMINOPROPANOATE--CITRATE LIGASE"/>
    <property type="match status" value="1"/>
</dbReference>
<reference evidence="4 5" key="1">
    <citation type="submission" date="2013-03" db="EMBL/GenBank/DDBJ databases">
        <title>Salinisphaera hydrothermalis C41B8 Genome Sequencing.</title>
        <authorList>
            <person name="Li C."/>
            <person name="Lai Q."/>
            <person name="Shao Z."/>
        </authorList>
    </citation>
    <scope>NUCLEOTIDE SEQUENCE [LARGE SCALE GENOMIC DNA]</scope>
    <source>
        <strain evidence="4 5">C41B8</strain>
    </source>
</reference>
<comment type="caution">
    <text evidence="4">The sequence shown here is derived from an EMBL/GenBank/DDBJ whole genome shotgun (WGS) entry which is preliminary data.</text>
</comment>
<dbReference type="PATRIC" id="fig|1304275.5.peg.1571"/>
<name>A0A084IMH9_SALHC</name>
<dbReference type="OrthoDB" id="495728at2"/>
<evidence type="ECO:0000256" key="1">
    <source>
        <dbReference type="ARBA" id="ARBA00004924"/>
    </source>
</evidence>
<dbReference type="InterPro" id="IPR022770">
    <property type="entry name" value="IucA/IucC-like_C"/>
</dbReference>
<proteinExistence type="predicted"/>
<comment type="pathway">
    <text evidence="1">Siderophore biosynthesis.</text>
</comment>
<feature type="domain" description="Aerobactin siderophore biosynthesis IucA/IucC-like C-terminal" evidence="3">
    <location>
        <begin position="425"/>
        <end position="582"/>
    </location>
</feature>
<dbReference type="InterPro" id="IPR007310">
    <property type="entry name" value="Aerobactin_biosyn_IucA/IucC_N"/>
</dbReference>
<dbReference type="RefSeq" id="WP_037336313.1">
    <property type="nucleotide sequence ID" value="NZ_APNK01000008.1"/>
</dbReference>